<feature type="compositionally biased region" description="Gly residues" evidence="1">
    <location>
        <begin position="130"/>
        <end position="141"/>
    </location>
</feature>
<feature type="region of interest" description="Disordered" evidence="1">
    <location>
        <begin position="130"/>
        <end position="160"/>
    </location>
</feature>
<organism evidence="2 3">
    <name type="scientific">Rubroshorea leprosula</name>
    <dbReference type="NCBI Taxonomy" id="152421"/>
    <lineage>
        <taxon>Eukaryota</taxon>
        <taxon>Viridiplantae</taxon>
        <taxon>Streptophyta</taxon>
        <taxon>Embryophyta</taxon>
        <taxon>Tracheophyta</taxon>
        <taxon>Spermatophyta</taxon>
        <taxon>Magnoliopsida</taxon>
        <taxon>eudicotyledons</taxon>
        <taxon>Gunneridae</taxon>
        <taxon>Pentapetalae</taxon>
        <taxon>rosids</taxon>
        <taxon>malvids</taxon>
        <taxon>Malvales</taxon>
        <taxon>Dipterocarpaceae</taxon>
        <taxon>Rubroshorea</taxon>
    </lineage>
</organism>
<keyword evidence="3" id="KW-1185">Reference proteome</keyword>
<name>A0AAV5HNR6_9ROSI</name>
<evidence type="ECO:0000313" key="3">
    <source>
        <dbReference type="Proteomes" id="UP001054252"/>
    </source>
</evidence>
<protein>
    <submittedName>
        <fullName evidence="2">Uncharacterized protein</fullName>
    </submittedName>
</protein>
<evidence type="ECO:0000256" key="1">
    <source>
        <dbReference type="SAM" id="MobiDB-lite"/>
    </source>
</evidence>
<accession>A0AAV5HNR6</accession>
<dbReference type="Proteomes" id="UP001054252">
    <property type="component" value="Unassembled WGS sequence"/>
</dbReference>
<gene>
    <name evidence="2" type="ORF">SLEP1_g2632</name>
</gene>
<proteinExistence type="predicted"/>
<comment type="caution">
    <text evidence="2">The sequence shown here is derived from an EMBL/GenBank/DDBJ whole genome shotgun (WGS) entry which is preliminary data.</text>
</comment>
<sequence length="179" mass="20468">MEYMESVKKLEEKMIENQQKHIFNGCIHAKCIGEGLEVIISEDDSELKKLHEEEIHMKKEAGDEINKLRSQSRQYTEARASGDAEILRLQKVLEDKVYQKKKFEEEIIILSSQPLQLTFEADQMRQRLGRGGFGNGYGGLGSPMSQVNHSQFRDSGDRQKTPVASLFEQVELQKDLVPA</sequence>
<feature type="compositionally biased region" description="Basic and acidic residues" evidence="1">
    <location>
        <begin position="151"/>
        <end position="160"/>
    </location>
</feature>
<evidence type="ECO:0000313" key="2">
    <source>
        <dbReference type="EMBL" id="GKU88355.1"/>
    </source>
</evidence>
<dbReference type="EMBL" id="BPVZ01000002">
    <property type="protein sequence ID" value="GKU88355.1"/>
    <property type="molecule type" value="Genomic_DNA"/>
</dbReference>
<dbReference type="AlphaFoldDB" id="A0AAV5HNR6"/>
<reference evidence="2 3" key="1">
    <citation type="journal article" date="2021" name="Commun. Biol.">
        <title>The genome of Shorea leprosula (Dipterocarpaceae) highlights the ecological relevance of drought in aseasonal tropical rainforests.</title>
        <authorList>
            <person name="Ng K.K.S."/>
            <person name="Kobayashi M.J."/>
            <person name="Fawcett J.A."/>
            <person name="Hatakeyama M."/>
            <person name="Paape T."/>
            <person name="Ng C.H."/>
            <person name="Ang C.C."/>
            <person name="Tnah L.H."/>
            <person name="Lee C.T."/>
            <person name="Nishiyama T."/>
            <person name="Sese J."/>
            <person name="O'Brien M.J."/>
            <person name="Copetti D."/>
            <person name="Mohd Noor M.I."/>
            <person name="Ong R.C."/>
            <person name="Putra M."/>
            <person name="Sireger I.Z."/>
            <person name="Indrioko S."/>
            <person name="Kosugi Y."/>
            <person name="Izuno A."/>
            <person name="Isagi Y."/>
            <person name="Lee S.L."/>
            <person name="Shimizu K.K."/>
        </authorList>
    </citation>
    <scope>NUCLEOTIDE SEQUENCE [LARGE SCALE GENOMIC DNA]</scope>
    <source>
        <strain evidence="2">214</strain>
    </source>
</reference>